<organism evidence="1 2">
    <name type="scientific">Emiliania huxleyi (strain CCMP1516)</name>
    <dbReference type="NCBI Taxonomy" id="280463"/>
    <lineage>
        <taxon>Eukaryota</taxon>
        <taxon>Haptista</taxon>
        <taxon>Haptophyta</taxon>
        <taxon>Prymnesiophyceae</taxon>
        <taxon>Isochrysidales</taxon>
        <taxon>Noelaerhabdaceae</taxon>
        <taxon>Emiliania</taxon>
    </lineage>
</organism>
<dbReference type="HOGENOM" id="CLU_827505_0_0_1"/>
<accession>A0A0D3IK47</accession>
<proteinExistence type="predicted"/>
<dbReference type="InterPro" id="IPR027038">
    <property type="entry name" value="RanGap"/>
</dbReference>
<keyword evidence="2" id="KW-1185">Reference proteome</keyword>
<dbReference type="InterPro" id="IPR032675">
    <property type="entry name" value="LRR_dom_sf"/>
</dbReference>
<dbReference type="RefSeq" id="XP_005764061.1">
    <property type="nucleotide sequence ID" value="XM_005764004.1"/>
</dbReference>
<dbReference type="PANTHER" id="PTHR24113:SF15">
    <property type="entry name" value="NACHT DOMAIN-CONTAINING PROTEIN"/>
    <property type="match status" value="1"/>
</dbReference>
<dbReference type="STRING" id="2903.R1BPM7"/>
<dbReference type="EnsemblProtists" id="EOD11632">
    <property type="protein sequence ID" value="EOD11632"/>
    <property type="gene ID" value="EMIHUDRAFT_214494"/>
</dbReference>
<protein>
    <submittedName>
        <fullName evidence="1">Uncharacterized protein</fullName>
    </submittedName>
</protein>
<dbReference type="Proteomes" id="UP000013827">
    <property type="component" value="Unassembled WGS sequence"/>
</dbReference>
<dbReference type="GO" id="GO:0005096">
    <property type="term" value="F:GTPase activator activity"/>
    <property type="evidence" value="ECO:0007669"/>
    <property type="project" value="InterPro"/>
</dbReference>
<dbReference type="InterPro" id="IPR001611">
    <property type="entry name" value="Leu-rich_rpt"/>
</dbReference>
<dbReference type="SUPFAM" id="SSF52047">
    <property type="entry name" value="RNI-like"/>
    <property type="match status" value="1"/>
</dbReference>
<dbReference type="GeneID" id="17257754"/>
<dbReference type="GO" id="GO:0005829">
    <property type="term" value="C:cytosol"/>
    <property type="evidence" value="ECO:0007669"/>
    <property type="project" value="TreeGrafter"/>
</dbReference>
<dbReference type="PaxDb" id="2903-EOD11632"/>
<dbReference type="AlphaFoldDB" id="A0A0D3IK47"/>
<dbReference type="PANTHER" id="PTHR24113">
    <property type="entry name" value="RAN GTPASE-ACTIVATING PROTEIN 1"/>
    <property type="match status" value="1"/>
</dbReference>
<dbReference type="KEGG" id="ehx:EMIHUDRAFT_214494"/>
<dbReference type="GO" id="GO:0048471">
    <property type="term" value="C:perinuclear region of cytoplasm"/>
    <property type="evidence" value="ECO:0007669"/>
    <property type="project" value="TreeGrafter"/>
</dbReference>
<evidence type="ECO:0000313" key="1">
    <source>
        <dbReference type="EnsemblProtists" id="EOD11632"/>
    </source>
</evidence>
<reference evidence="1" key="2">
    <citation type="submission" date="2024-10" db="UniProtKB">
        <authorList>
            <consortium name="EnsemblProtists"/>
        </authorList>
    </citation>
    <scope>IDENTIFICATION</scope>
</reference>
<reference evidence="2" key="1">
    <citation type="journal article" date="2013" name="Nature">
        <title>Pan genome of the phytoplankton Emiliania underpins its global distribution.</title>
        <authorList>
            <person name="Read B.A."/>
            <person name="Kegel J."/>
            <person name="Klute M.J."/>
            <person name="Kuo A."/>
            <person name="Lefebvre S.C."/>
            <person name="Maumus F."/>
            <person name="Mayer C."/>
            <person name="Miller J."/>
            <person name="Monier A."/>
            <person name="Salamov A."/>
            <person name="Young J."/>
            <person name="Aguilar M."/>
            <person name="Claverie J.M."/>
            <person name="Frickenhaus S."/>
            <person name="Gonzalez K."/>
            <person name="Herman E.K."/>
            <person name="Lin Y.C."/>
            <person name="Napier J."/>
            <person name="Ogata H."/>
            <person name="Sarno A.F."/>
            <person name="Shmutz J."/>
            <person name="Schroeder D."/>
            <person name="de Vargas C."/>
            <person name="Verret F."/>
            <person name="von Dassow P."/>
            <person name="Valentin K."/>
            <person name="Van de Peer Y."/>
            <person name="Wheeler G."/>
            <person name="Dacks J.B."/>
            <person name="Delwiche C.F."/>
            <person name="Dyhrman S.T."/>
            <person name="Glockner G."/>
            <person name="John U."/>
            <person name="Richards T."/>
            <person name="Worden A.Z."/>
            <person name="Zhang X."/>
            <person name="Grigoriev I.V."/>
            <person name="Allen A.E."/>
            <person name="Bidle K."/>
            <person name="Borodovsky M."/>
            <person name="Bowler C."/>
            <person name="Brownlee C."/>
            <person name="Cock J.M."/>
            <person name="Elias M."/>
            <person name="Gladyshev V.N."/>
            <person name="Groth M."/>
            <person name="Guda C."/>
            <person name="Hadaegh A."/>
            <person name="Iglesias-Rodriguez M.D."/>
            <person name="Jenkins J."/>
            <person name="Jones B.M."/>
            <person name="Lawson T."/>
            <person name="Leese F."/>
            <person name="Lindquist E."/>
            <person name="Lobanov A."/>
            <person name="Lomsadze A."/>
            <person name="Malik S.B."/>
            <person name="Marsh M.E."/>
            <person name="Mackinder L."/>
            <person name="Mock T."/>
            <person name="Mueller-Roeber B."/>
            <person name="Pagarete A."/>
            <person name="Parker M."/>
            <person name="Probert I."/>
            <person name="Quesneville H."/>
            <person name="Raines C."/>
            <person name="Rensing S.A."/>
            <person name="Riano-Pachon D.M."/>
            <person name="Richier S."/>
            <person name="Rokitta S."/>
            <person name="Shiraiwa Y."/>
            <person name="Soanes D.M."/>
            <person name="van der Giezen M."/>
            <person name="Wahlund T.M."/>
            <person name="Williams B."/>
            <person name="Wilson W."/>
            <person name="Wolfe G."/>
            <person name="Wurch L.L."/>
        </authorList>
    </citation>
    <scope>NUCLEOTIDE SEQUENCE</scope>
</reference>
<name>A0A0D3IK47_EMIH1</name>
<dbReference type="GO" id="GO:0031267">
    <property type="term" value="F:small GTPase binding"/>
    <property type="evidence" value="ECO:0007669"/>
    <property type="project" value="TreeGrafter"/>
</dbReference>
<evidence type="ECO:0000313" key="2">
    <source>
        <dbReference type="Proteomes" id="UP000013827"/>
    </source>
</evidence>
<dbReference type="GO" id="GO:0006913">
    <property type="term" value="P:nucleocytoplasmic transport"/>
    <property type="evidence" value="ECO:0007669"/>
    <property type="project" value="TreeGrafter"/>
</dbReference>
<dbReference type="Pfam" id="PF13516">
    <property type="entry name" value="LRR_6"/>
    <property type="match status" value="4"/>
</dbReference>
<dbReference type="eggNOG" id="KOG4308">
    <property type="taxonomic scope" value="Eukaryota"/>
</dbReference>
<dbReference type="Gene3D" id="3.80.10.10">
    <property type="entry name" value="Ribonuclease Inhibitor"/>
    <property type="match status" value="3"/>
</dbReference>
<dbReference type="GO" id="GO:0005634">
    <property type="term" value="C:nucleus"/>
    <property type="evidence" value="ECO:0007669"/>
    <property type="project" value="TreeGrafter"/>
</dbReference>
<sequence length="336" mass="35239">MRGGRLETLREASEVGAERACLIAEHGRAERGREEACPYVMKTLYLNGNEIGEEGAKALGVAAIAEALRGNGVLTSLDVGFNGLTKEQALGIVRVERQRNKLTSLGLAGCRVGPTGAAEIAEYVSGSAVLTSLDVSKHQHGRGGGPQHRACVERQRNKLTLLCLGGCGIGPTGAAEIADYVSGSGVLKTLNLESNNIGGETGYIEASEVEGESKEVGAKVIYQGREMVVSVGVDSDGDLKLVDIVQTGVLAIAKALEVNAVLNSLDVGFNGLTEEAALSIVRVQRQRNKPTSLGLARCNIGPTVAVEIAQYVSDSEVLEKIDLSSVSTVWATRGRE</sequence>